<dbReference type="InterPro" id="IPR023772">
    <property type="entry name" value="DNA-bd_HTH_TetR-type_CS"/>
</dbReference>
<dbReference type="InterPro" id="IPR036271">
    <property type="entry name" value="Tet_transcr_reg_TetR-rel_C_sf"/>
</dbReference>
<dbReference type="Gene3D" id="1.10.357.10">
    <property type="entry name" value="Tetracycline Repressor, domain 2"/>
    <property type="match status" value="1"/>
</dbReference>
<evidence type="ECO:0000256" key="3">
    <source>
        <dbReference type="ARBA" id="ARBA00023163"/>
    </source>
</evidence>
<organism evidence="7 8">
    <name type="scientific">Pseudonocardia endophytica</name>
    <dbReference type="NCBI Taxonomy" id="401976"/>
    <lineage>
        <taxon>Bacteria</taxon>
        <taxon>Bacillati</taxon>
        <taxon>Actinomycetota</taxon>
        <taxon>Actinomycetes</taxon>
        <taxon>Pseudonocardiales</taxon>
        <taxon>Pseudonocardiaceae</taxon>
        <taxon>Pseudonocardia</taxon>
    </lineage>
</organism>
<dbReference type="PROSITE" id="PS50977">
    <property type="entry name" value="HTH_TETR_2"/>
    <property type="match status" value="1"/>
</dbReference>
<dbReference type="GO" id="GO:0003700">
    <property type="term" value="F:DNA-binding transcription factor activity"/>
    <property type="evidence" value="ECO:0007669"/>
    <property type="project" value="TreeGrafter"/>
</dbReference>
<dbReference type="InterPro" id="IPR009057">
    <property type="entry name" value="Homeodomain-like_sf"/>
</dbReference>
<evidence type="ECO:0000259" key="6">
    <source>
        <dbReference type="PROSITE" id="PS50977"/>
    </source>
</evidence>
<dbReference type="GO" id="GO:0000976">
    <property type="term" value="F:transcription cis-regulatory region binding"/>
    <property type="evidence" value="ECO:0007669"/>
    <property type="project" value="TreeGrafter"/>
</dbReference>
<dbReference type="AlphaFoldDB" id="A0A4R1HXR0"/>
<comment type="caution">
    <text evidence="7">The sequence shown here is derived from an EMBL/GenBank/DDBJ whole genome shotgun (WGS) entry which is preliminary data.</text>
</comment>
<gene>
    <name evidence="7" type="ORF">EV378_3456</name>
</gene>
<protein>
    <submittedName>
        <fullName evidence="7">TetR family transcriptional regulator</fullName>
    </submittedName>
</protein>
<dbReference type="SUPFAM" id="SSF46689">
    <property type="entry name" value="Homeodomain-like"/>
    <property type="match status" value="1"/>
</dbReference>
<keyword evidence="1" id="KW-0805">Transcription regulation</keyword>
<evidence type="ECO:0000256" key="5">
    <source>
        <dbReference type="SAM" id="MobiDB-lite"/>
    </source>
</evidence>
<dbReference type="Pfam" id="PF00440">
    <property type="entry name" value="TetR_N"/>
    <property type="match status" value="1"/>
</dbReference>
<feature type="domain" description="HTH tetR-type" evidence="6">
    <location>
        <begin position="17"/>
        <end position="77"/>
    </location>
</feature>
<proteinExistence type="predicted"/>
<dbReference type="OrthoDB" id="9805134at2"/>
<keyword evidence="2 4" id="KW-0238">DNA-binding</keyword>
<keyword evidence="3" id="KW-0804">Transcription</keyword>
<evidence type="ECO:0000256" key="1">
    <source>
        <dbReference type="ARBA" id="ARBA00023015"/>
    </source>
</evidence>
<dbReference type="PANTHER" id="PTHR30055:SF234">
    <property type="entry name" value="HTH-TYPE TRANSCRIPTIONAL REGULATOR BETI"/>
    <property type="match status" value="1"/>
</dbReference>
<evidence type="ECO:0000313" key="7">
    <source>
        <dbReference type="EMBL" id="TCK27584.1"/>
    </source>
</evidence>
<dbReference type="Proteomes" id="UP000295560">
    <property type="component" value="Unassembled WGS sequence"/>
</dbReference>
<accession>A0A4R1HXR0</accession>
<dbReference type="PANTHER" id="PTHR30055">
    <property type="entry name" value="HTH-TYPE TRANSCRIPTIONAL REGULATOR RUTR"/>
    <property type="match status" value="1"/>
</dbReference>
<evidence type="ECO:0000256" key="2">
    <source>
        <dbReference type="ARBA" id="ARBA00023125"/>
    </source>
</evidence>
<dbReference type="EMBL" id="SMFZ01000001">
    <property type="protein sequence ID" value="TCK27584.1"/>
    <property type="molecule type" value="Genomic_DNA"/>
</dbReference>
<dbReference type="RefSeq" id="WP_132426570.1">
    <property type="nucleotide sequence ID" value="NZ_SMFZ01000001.1"/>
</dbReference>
<dbReference type="InterPro" id="IPR050109">
    <property type="entry name" value="HTH-type_TetR-like_transc_reg"/>
</dbReference>
<keyword evidence="8" id="KW-1185">Reference proteome</keyword>
<dbReference type="InterPro" id="IPR001647">
    <property type="entry name" value="HTH_TetR"/>
</dbReference>
<name>A0A4R1HXR0_PSEEN</name>
<feature type="DNA-binding region" description="H-T-H motif" evidence="4">
    <location>
        <begin position="40"/>
        <end position="59"/>
    </location>
</feature>
<reference evidence="7 8" key="1">
    <citation type="submission" date="2019-03" db="EMBL/GenBank/DDBJ databases">
        <title>Sequencing the genomes of 1000 actinobacteria strains.</title>
        <authorList>
            <person name="Klenk H.-P."/>
        </authorList>
    </citation>
    <scope>NUCLEOTIDE SEQUENCE [LARGE SCALE GENOMIC DNA]</scope>
    <source>
        <strain evidence="7 8">DSM 44969</strain>
    </source>
</reference>
<dbReference type="SUPFAM" id="SSF48498">
    <property type="entry name" value="Tetracyclin repressor-like, C-terminal domain"/>
    <property type="match status" value="1"/>
</dbReference>
<evidence type="ECO:0000256" key="4">
    <source>
        <dbReference type="PROSITE-ProRule" id="PRU00335"/>
    </source>
</evidence>
<dbReference type="PRINTS" id="PR00455">
    <property type="entry name" value="HTHTETR"/>
</dbReference>
<evidence type="ECO:0000313" key="8">
    <source>
        <dbReference type="Proteomes" id="UP000295560"/>
    </source>
</evidence>
<feature type="region of interest" description="Disordered" evidence="5">
    <location>
        <begin position="1"/>
        <end position="20"/>
    </location>
</feature>
<dbReference type="PROSITE" id="PS01081">
    <property type="entry name" value="HTH_TETR_1"/>
    <property type="match status" value="1"/>
</dbReference>
<sequence length="211" mass="22663">MSTARRPRGRPAGTGAPAGRDRLLAAARTEFARAGLAGASIETITTAAGVGPPTLYHHFGNKAGLFVAVTNDVYSQVLKHFDTAVGDAADEDRPTFDRALDAVLRSSVPIMRSDPSLSAMIAVAQLEFRRDTQLAVSLRPIMRSFRAFFDDLAEQAPPELCPGPDDRRHLALALTTVITGLNAQALLLERPDSYVGIVDAMRRLVVGSVRQ</sequence>